<comment type="caution">
    <text evidence="1">The sequence shown here is derived from an EMBL/GenBank/DDBJ whole genome shotgun (WGS) entry which is preliminary data.</text>
</comment>
<dbReference type="AlphaFoldDB" id="A0A916UW95"/>
<reference evidence="1" key="1">
    <citation type="journal article" date="2014" name="Int. J. Syst. Evol. Microbiol.">
        <title>Complete genome sequence of Corynebacterium casei LMG S-19264T (=DSM 44701T), isolated from a smear-ripened cheese.</title>
        <authorList>
            <consortium name="US DOE Joint Genome Institute (JGI-PGF)"/>
            <person name="Walter F."/>
            <person name="Albersmeier A."/>
            <person name="Kalinowski J."/>
            <person name="Ruckert C."/>
        </authorList>
    </citation>
    <scope>NUCLEOTIDE SEQUENCE</scope>
    <source>
        <strain evidence="1">CGMCC 1.10998</strain>
    </source>
</reference>
<dbReference type="EMBL" id="BMED01000004">
    <property type="protein sequence ID" value="GGC89803.1"/>
    <property type="molecule type" value="Genomic_DNA"/>
</dbReference>
<proteinExistence type="predicted"/>
<accession>A0A916UW95</accession>
<organism evidence="1 2">
    <name type="scientific">Undibacterium terreum</name>
    <dbReference type="NCBI Taxonomy" id="1224302"/>
    <lineage>
        <taxon>Bacteria</taxon>
        <taxon>Pseudomonadati</taxon>
        <taxon>Pseudomonadota</taxon>
        <taxon>Betaproteobacteria</taxon>
        <taxon>Burkholderiales</taxon>
        <taxon>Oxalobacteraceae</taxon>
        <taxon>Undibacterium</taxon>
    </lineage>
</organism>
<keyword evidence="2" id="KW-1185">Reference proteome</keyword>
<name>A0A916UW95_9BURK</name>
<evidence type="ECO:0000313" key="1">
    <source>
        <dbReference type="EMBL" id="GGC89803.1"/>
    </source>
</evidence>
<reference evidence="1" key="2">
    <citation type="submission" date="2020-09" db="EMBL/GenBank/DDBJ databases">
        <authorList>
            <person name="Sun Q."/>
            <person name="Zhou Y."/>
        </authorList>
    </citation>
    <scope>NUCLEOTIDE SEQUENCE</scope>
    <source>
        <strain evidence="1">CGMCC 1.10998</strain>
    </source>
</reference>
<evidence type="ECO:0000313" key="2">
    <source>
        <dbReference type="Proteomes" id="UP000637423"/>
    </source>
</evidence>
<sequence>MGAPAGQRYELVIHIRLSFLSPLAHGAATLVCIAVTQSSQSLHGTLFEISKTTDSGKLELVAKNAQEMSQNRRSYRFSENP</sequence>
<dbReference type="Proteomes" id="UP000637423">
    <property type="component" value="Unassembled WGS sequence"/>
</dbReference>
<gene>
    <name evidence="1" type="ORF">GCM10011396_41300</name>
</gene>
<protein>
    <submittedName>
        <fullName evidence="1">Uncharacterized protein</fullName>
    </submittedName>
</protein>